<keyword evidence="2" id="KW-0472">Membrane</keyword>
<dbReference type="AlphaFoldDB" id="A0A7W9E5U3"/>
<evidence type="ECO:0000313" key="4">
    <source>
        <dbReference type="Proteomes" id="UP000561726"/>
    </source>
</evidence>
<proteinExistence type="predicted"/>
<reference evidence="3 4" key="1">
    <citation type="submission" date="2020-08" db="EMBL/GenBank/DDBJ databases">
        <title>Sequencing the genomes of 1000 actinobacteria strains.</title>
        <authorList>
            <person name="Klenk H.-P."/>
        </authorList>
    </citation>
    <scope>NUCLEOTIDE SEQUENCE [LARGE SCALE GENOMIC DNA]</scope>
    <source>
        <strain evidence="3 4">DSM 21065</strain>
    </source>
</reference>
<dbReference type="EMBL" id="JACHBQ010000001">
    <property type="protein sequence ID" value="MBB5643581.1"/>
    <property type="molecule type" value="Genomic_DNA"/>
</dbReference>
<comment type="caution">
    <text evidence="3">The sequence shown here is derived from an EMBL/GenBank/DDBJ whole genome shotgun (WGS) entry which is preliminary data.</text>
</comment>
<keyword evidence="2" id="KW-0812">Transmembrane</keyword>
<organism evidence="3 4">
    <name type="scientific">Cryobacterium roopkundense</name>
    <dbReference type="NCBI Taxonomy" id="1001240"/>
    <lineage>
        <taxon>Bacteria</taxon>
        <taxon>Bacillati</taxon>
        <taxon>Actinomycetota</taxon>
        <taxon>Actinomycetes</taxon>
        <taxon>Micrococcales</taxon>
        <taxon>Microbacteriaceae</taxon>
        <taxon>Cryobacterium</taxon>
    </lineage>
</organism>
<name>A0A7W9E5U3_9MICO</name>
<feature type="compositionally biased region" description="Basic and acidic residues" evidence="1">
    <location>
        <begin position="7"/>
        <end position="18"/>
    </location>
</feature>
<dbReference type="Proteomes" id="UP000561726">
    <property type="component" value="Unassembled WGS sequence"/>
</dbReference>
<keyword evidence="2" id="KW-1133">Transmembrane helix</keyword>
<protein>
    <submittedName>
        <fullName evidence="3">Uncharacterized protein</fullName>
    </submittedName>
</protein>
<sequence>MSYLPKGELEPEKPDKNGRKPPSQSRIALWIVVSGVGLYLVGSGLYGILTK</sequence>
<gene>
    <name evidence="3" type="ORF">BJ997_004129</name>
</gene>
<feature type="transmembrane region" description="Helical" evidence="2">
    <location>
        <begin position="27"/>
        <end position="49"/>
    </location>
</feature>
<feature type="region of interest" description="Disordered" evidence="1">
    <location>
        <begin position="1"/>
        <end position="23"/>
    </location>
</feature>
<dbReference type="RefSeq" id="WP_160175853.1">
    <property type="nucleotide sequence ID" value="NZ_JACHBQ010000001.1"/>
</dbReference>
<evidence type="ECO:0000256" key="2">
    <source>
        <dbReference type="SAM" id="Phobius"/>
    </source>
</evidence>
<evidence type="ECO:0000256" key="1">
    <source>
        <dbReference type="SAM" id="MobiDB-lite"/>
    </source>
</evidence>
<evidence type="ECO:0000313" key="3">
    <source>
        <dbReference type="EMBL" id="MBB5643581.1"/>
    </source>
</evidence>
<accession>A0A7W9E5U3</accession>